<dbReference type="SUPFAM" id="SSF50475">
    <property type="entry name" value="FMN-binding split barrel"/>
    <property type="match status" value="1"/>
</dbReference>
<dbReference type="InterPro" id="IPR011576">
    <property type="entry name" value="Pyridox_Oxase_N"/>
</dbReference>
<gene>
    <name evidence="2" type="ORF">METZ01_LOCUS58062</name>
</gene>
<evidence type="ECO:0000259" key="1">
    <source>
        <dbReference type="Pfam" id="PF01243"/>
    </source>
</evidence>
<proteinExistence type="predicted"/>
<accession>A0A381SPG9</accession>
<evidence type="ECO:0000313" key="2">
    <source>
        <dbReference type="EMBL" id="SVA05208.1"/>
    </source>
</evidence>
<dbReference type="InterPro" id="IPR012349">
    <property type="entry name" value="Split_barrel_FMN-bd"/>
</dbReference>
<reference evidence="2" key="1">
    <citation type="submission" date="2018-05" db="EMBL/GenBank/DDBJ databases">
        <authorList>
            <person name="Lanie J.A."/>
            <person name="Ng W.-L."/>
            <person name="Kazmierczak K.M."/>
            <person name="Andrzejewski T.M."/>
            <person name="Davidsen T.M."/>
            <person name="Wayne K.J."/>
            <person name="Tettelin H."/>
            <person name="Glass J.I."/>
            <person name="Rusch D."/>
            <person name="Podicherti R."/>
            <person name="Tsui H.-C.T."/>
            <person name="Winkler M.E."/>
        </authorList>
    </citation>
    <scope>NUCLEOTIDE SEQUENCE</scope>
</reference>
<dbReference type="AlphaFoldDB" id="A0A381SPG9"/>
<dbReference type="Pfam" id="PF01243">
    <property type="entry name" value="PNPOx_N"/>
    <property type="match status" value="1"/>
</dbReference>
<dbReference type="PANTHER" id="PTHR42815">
    <property type="entry name" value="FAD-BINDING, PUTATIVE (AFU_ORTHOLOGUE AFUA_6G07600)-RELATED"/>
    <property type="match status" value="1"/>
</dbReference>
<name>A0A381SPG9_9ZZZZ</name>
<sequence length="188" mass="20898">MATSNIETRYDNNFTRKFGFPKERPAGKIVESLRQSHIDFISESPFCVMATADLDGSCDASPKGGLPGFIKVLDERHLLLPDVAGNRLFQSYQNVEANPHIGLVFFIPGINETVRVNGTASIVSGEQLKEMEIALEVRNPDENAKVLQGLLIEVEESYGHCPRAFFFANLWDTSQINSNRGVPKKLND</sequence>
<dbReference type="EMBL" id="UINC01003312">
    <property type="protein sequence ID" value="SVA05208.1"/>
    <property type="molecule type" value="Genomic_DNA"/>
</dbReference>
<protein>
    <recommendedName>
        <fullName evidence="1">Pyridoxamine 5'-phosphate oxidase N-terminal domain-containing protein</fullName>
    </recommendedName>
</protein>
<organism evidence="2">
    <name type="scientific">marine metagenome</name>
    <dbReference type="NCBI Taxonomy" id="408172"/>
    <lineage>
        <taxon>unclassified sequences</taxon>
        <taxon>metagenomes</taxon>
        <taxon>ecological metagenomes</taxon>
    </lineage>
</organism>
<dbReference type="Gene3D" id="2.30.110.10">
    <property type="entry name" value="Electron Transport, Fmn-binding Protein, Chain A"/>
    <property type="match status" value="1"/>
</dbReference>
<feature type="domain" description="Pyridoxamine 5'-phosphate oxidase N-terminal" evidence="1">
    <location>
        <begin position="38"/>
        <end position="132"/>
    </location>
</feature>
<dbReference type="PANTHER" id="PTHR42815:SF2">
    <property type="entry name" value="FAD-BINDING, PUTATIVE (AFU_ORTHOLOGUE AFUA_6G07600)-RELATED"/>
    <property type="match status" value="1"/>
</dbReference>